<evidence type="ECO:0000256" key="4">
    <source>
        <dbReference type="ARBA" id="ARBA00022475"/>
    </source>
</evidence>
<evidence type="ECO:0000256" key="18">
    <source>
        <dbReference type="PROSITE-ProRule" id="PRU00110"/>
    </source>
</evidence>
<evidence type="ECO:0000256" key="10">
    <source>
        <dbReference type="ARBA" id="ARBA00022840"/>
    </source>
</evidence>
<comment type="function">
    <text evidence="14">Member of the two-component regulatory system BvgS/BvgA. Phosphorylates BvgA via a four-step phosphorelay in response to environmental signals.</text>
</comment>
<evidence type="ECO:0000313" key="25">
    <source>
        <dbReference type="Proteomes" id="UP000389128"/>
    </source>
</evidence>
<dbReference type="GO" id="GO:0005886">
    <property type="term" value="C:plasma membrane"/>
    <property type="evidence" value="ECO:0007669"/>
    <property type="project" value="UniProtKB-SubCell"/>
</dbReference>
<feature type="transmembrane region" description="Helical" evidence="20">
    <location>
        <begin position="245"/>
        <end position="273"/>
    </location>
</feature>
<evidence type="ECO:0000256" key="1">
    <source>
        <dbReference type="ARBA" id="ARBA00000085"/>
    </source>
</evidence>
<dbReference type="EMBL" id="SDKK01000006">
    <property type="protein sequence ID" value="TYC59945.1"/>
    <property type="molecule type" value="Genomic_DNA"/>
</dbReference>
<dbReference type="SUPFAM" id="SSF52172">
    <property type="entry name" value="CheY-like"/>
    <property type="match status" value="2"/>
</dbReference>
<dbReference type="PRINTS" id="PR00344">
    <property type="entry name" value="BCTRLSENSOR"/>
</dbReference>
<dbReference type="CDD" id="cd16922">
    <property type="entry name" value="HATPase_EvgS-ArcB-TorS-like"/>
    <property type="match status" value="1"/>
</dbReference>
<dbReference type="SUPFAM" id="SSF47384">
    <property type="entry name" value="Homodimeric domain of signal transducing histidine kinase"/>
    <property type="match status" value="1"/>
</dbReference>
<dbReference type="SUPFAM" id="SSF47226">
    <property type="entry name" value="Histidine-containing phosphotransfer domain, HPT domain"/>
    <property type="match status" value="1"/>
</dbReference>
<keyword evidence="11 20" id="KW-1133">Transmembrane helix</keyword>
<dbReference type="GO" id="GO:0005524">
    <property type="term" value="F:ATP binding"/>
    <property type="evidence" value="ECO:0007669"/>
    <property type="project" value="UniProtKB-KW"/>
</dbReference>
<dbReference type="GO" id="GO:0000155">
    <property type="term" value="F:phosphorelay sensor kinase activity"/>
    <property type="evidence" value="ECO:0007669"/>
    <property type="project" value="InterPro"/>
</dbReference>
<keyword evidence="5 19" id="KW-0597">Phosphoprotein</keyword>
<keyword evidence="25" id="KW-1185">Reference proteome</keyword>
<evidence type="ECO:0000256" key="15">
    <source>
        <dbReference type="ARBA" id="ARBA00064003"/>
    </source>
</evidence>
<evidence type="ECO:0000256" key="13">
    <source>
        <dbReference type="ARBA" id="ARBA00023136"/>
    </source>
</evidence>
<dbReference type="Pfam" id="PF00512">
    <property type="entry name" value="HisKA"/>
    <property type="match status" value="1"/>
</dbReference>
<dbReference type="InterPro" id="IPR005467">
    <property type="entry name" value="His_kinase_dom"/>
</dbReference>
<dbReference type="SUPFAM" id="SSF55874">
    <property type="entry name" value="ATPase domain of HSP90 chaperone/DNA topoisomerase II/histidine kinase"/>
    <property type="match status" value="1"/>
</dbReference>
<evidence type="ECO:0000256" key="12">
    <source>
        <dbReference type="ARBA" id="ARBA00023012"/>
    </source>
</evidence>
<dbReference type="SMART" id="SM00387">
    <property type="entry name" value="HATPase_c"/>
    <property type="match status" value="1"/>
</dbReference>
<dbReference type="InterPro" id="IPR011006">
    <property type="entry name" value="CheY-like_superfamily"/>
</dbReference>
<evidence type="ECO:0000256" key="3">
    <source>
        <dbReference type="ARBA" id="ARBA00012438"/>
    </source>
</evidence>
<keyword evidence="8" id="KW-0547">Nucleotide-binding</keyword>
<dbReference type="AlphaFoldDB" id="A0A6C2D2T5"/>
<evidence type="ECO:0000313" key="24">
    <source>
        <dbReference type="EMBL" id="TYC59945.1"/>
    </source>
</evidence>
<evidence type="ECO:0000256" key="16">
    <source>
        <dbReference type="ARBA" id="ARBA00068150"/>
    </source>
</evidence>
<keyword evidence="7 20" id="KW-0812">Transmembrane</keyword>
<keyword evidence="9" id="KW-0418">Kinase</keyword>
<dbReference type="PROSITE" id="PS50110">
    <property type="entry name" value="RESPONSE_REGULATORY"/>
    <property type="match status" value="2"/>
</dbReference>
<dbReference type="InterPro" id="IPR001789">
    <property type="entry name" value="Sig_transdc_resp-reg_receiver"/>
</dbReference>
<dbReference type="FunFam" id="1.10.287.130:FF:000002">
    <property type="entry name" value="Two-component osmosensing histidine kinase"/>
    <property type="match status" value="1"/>
</dbReference>
<feature type="domain" description="Response regulatory" evidence="22">
    <location>
        <begin position="743"/>
        <end position="859"/>
    </location>
</feature>
<evidence type="ECO:0000256" key="17">
    <source>
        <dbReference type="ARBA" id="ARBA00070152"/>
    </source>
</evidence>
<dbReference type="InterPro" id="IPR036641">
    <property type="entry name" value="HPT_dom_sf"/>
</dbReference>
<dbReference type="InterPro" id="IPR003594">
    <property type="entry name" value="HATPase_dom"/>
</dbReference>
<dbReference type="InterPro" id="IPR004358">
    <property type="entry name" value="Sig_transdc_His_kin-like_C"/>
</dbReference>
<keyword evidence="12" id="KW-0902">Two-component regulatory system</keyword>
<feature type="modified residue" description="4-aspartylphosphate" evidence="19">
    <location>
        <position position="792"/>
    </location>
</feature>
<keyword evidence="13 20" id="KW-0472">Membrane</keyword>
<accession>A0A6C2D2T5</accession>
<dbReference type="Proteomes" id="UP000389128">
    <property type="component" value="Unassembled WGS sequence"/>
</dbReference>
<dbReference type="InterPro" id="IPR036890">
    <property type="entry name" value="HATPase_C_sf"/>
</dbReference>
<sequence>MKLTFITRSVRRRITWVFGLFVALSMVTVASTVGFRLHSTITTNLTHELEGRARQDAQLLLQRIEYLLESAQILVRNPFVINGLNDSQGRETYLPDLIKNFREGRDVYAVALLGYDGKAVYSSLETLPTYDDSGALRSTLANGVVSYQIDRTLGHWVVFVPVTYYNTTQGVLVVVYDLGAVARRVLPPDPLLGHRLSLDAKLLFENEASNASDLLIARQALTAQHRGVLDGGLGLQLEVSAPRQYFLAPAFSAVADVAFLGLLLTLVAIAIAYRIGFTISRPIVLLRQRVAAADGSPERHCAPLGTHDELEELAEMFDQRTHELRDIQIHLEDLVARRTQELEVAKEAAEEASRFKSSFLANMSHEIRTPMNAIVGLTHLIRRAAVDPRQIDQLDKVSQAAKHLLGIINDILDFSKIEAGKLTIENVDFELDRVFHSLNDLIGERAAEKNLEIINRIDPAIPEVLHGDQLRLGQVLVNFASNAVKFTEAGSVVFRVRLLNEEAGTLLVRFEVSDTGIGLSEEQRSHLFEAFVQADASTTRKFGGTGLGLAISKRLIDLMGGRVGVESNVGQGSTFWFELPLQRAASAKTSGASVKLDENLKVLVVDDNADARLALDDMLRAFPVRVATADSGEQALRLTREALQAGRPFDLVLMDWAMPGMDGIETCRHILALGTAPKIILATAYSSEWTCEQLNAMGIATQLSKPLTPSTLHDAIAGIFSGNGSMRADTSAVIDLSPLRGRYILLVEDNPVNQEVALALLEETGLRVDLADDGLEALRKASNTAYDLILMDVQMPKMDGLEATRRLRQLPQCASTPILAMTANAFDEDRRACLDAGMNDHVAKPVDPDSLFMALIHWMPRRTTVVEGSPSGTAGRDQEEELLRQLGLVEGLDLDFGLARVRGKFSTYTRLLTIFAATHQDEAERITAALDCADMDEAQRAAHSLKGSAGSLGLLHIQKIAAAIEAPLKARADNALALARLPLAELARELPALMSRLHQLLGS</sequence>
<dbReference type="InterPro" id="IPR036097">
    <property type="entry name" value="HisK_dim/P_sf"/>
</dbReference>
<feature type="modified residue" description="4-aspartylphosphate" evidence="19">
    <location>
        <position position="655"/>
    </location>
</feature>
<organism evidence="24 25">
    <name type="scientific">Zoogloea oleivorans</name>
    <dbReference type="NCBI Taxonomy" id="1552750"/>
    <lineage>
        <taxon>Bacteria</taxon>
        <taxon>Pseudomonadati</taxon>
        <taxon>Pseudomonadota</taxon>
        <taxon>Betaproteobacteria</taxon>
        <taxon>Rhodocyclales</taxon>
        <taxon>Zoogloeaceae</taxon>
        <taxon>Zoogloea</taxon>
    </lineage>
</organism>
<protein>
    <recommendedName>
        <fullName evidence="16">Sensory/regulatory protein RpfC</fullName>
        <ecNumber evidence="3">2.7.13.3</ecNumber>
    </recommendedName>
    <alternativeName>
        <fullName evidence="17">Virulence sensor protein BvgS</fullName>
    </alternativeName>
</protein>
<evidence type="ECO:0000256" key="11">
    <source>
        <dbReference type="ARBA" id="ARBA00022989"/>
    </source>
</evidence>
<comment type="subunit">
    <text evidence="15">At low DSF concentrations, interacts with RpfF.</text>
</comment>
<dbReference type="Pfam" id="PF00072">
    <property type="entry name" value="Response_reg"/>
    <property type="match status" value="2"/>
</dbReference>
<dbReference type="PROSITE" id="PS50894">
    <property type="entry name" value="HPT"/>
    <property type="match status" value="1"/>
</dbReference>
<keyword evidence="10" id="KW-0067">ATP-binding</keyword>
<dbReference type="EC" id="2.7.13.3" evidence="3"/>
<dbReference type="RefSeq" id="WP_148578503.1">
    <property type="nucleotide sequence ID" value="NZ_SDKK01000006.1"/>
</dbReference>
<evidence type="ECO:0000259" key="22">
    <source>
        <dbReference type="PROSITE" id="PS50110"/>
    </source>
</evidence>
<dbReference type="Gene3D" id="3.40.50.2300">
    <property type="match status" value="2"/>
</dbReference>
<dbReference type="CDD" id="cd00082">
    <property type="entry name" value="HisKA"/>
    <property type="match status" value="1"/>
</dbReference>
<evidence type="ECO:0000256" key="19">
    <source>
        <dbReference type="PROSITE-ProRule" id="PRU00169"/>
    </source>
</evidence>
<dbReference type="CDD" id="cd00088">
    <property type="entry name" value="HPT"/>
    <property type="match status" value="1"/>
</dbReference>
<comment type="catalytic activity">
    <reaction evidence="1">
        <text>ATP + protein L-histidine = ADP + protein N-phospho-L-histidine.</text>
        <dbReference type="EC" id="2.7.13.3"/>
    </reaction>
</comment>
<feature type="domain" description="Histidine kinase" evidence="21">
    <location>
        <begin position="362"/>
        <end position="583"/>
    </location>
</feature>
<dbReference type="Gene3D" id="6.10.340.10">
    <property type="match status" value="1"/>
</dbReference>
<comment type="subcellular location">
    <subcellularLocation>
        <location evidence="2">Cell membrane</location>
        <topology evidence="2">Multi-pass membrane protein</topology>
    </subcellularLocation>
</comment>
<gene>
    <name evidence="24" type="ORF">ETQ85_07920</name>
</gene>
<comment type="caution">
    <text evidence="24">The sequence shown here is derived from an EMBL/GenBank/DDBJ whole genome shotgun (WGS) entry which is preliminary data.</text>
</comment>
<dbReference type="CDD" id="cd17546">
    <property type="entry name" value="REC_hyHK_CKI1_RcsC-like"/>
    <property type="match status" value="2"/>
</dbReference>
<feature type="domain" description="HPt" evidence="23">
    <location>
        <begin position="904"/>
        <end position="1003"/>
    </location>
</feature>
<evidence type="ECO:0000256" key="7">
    <source>
        <dbReference type="ARBA" id="ARBA00022692"/>
    </source>
</evidence>
<evidence type="ECO:0000256" key="6">
    <source>
        <dbReference type="ARBA" id="ARBA00022679"/>
    </source>
</evidence>
<dbReference type="Gene3D" id="1.10.287.130">
    <property type="match status" value="1"/>
</dbReference>
<keyword evidence="4" id="KW-1003">Cell membrane</keyword>
<evidence type="ECO:0000256" key="14">
    <source>
        <dbReference type="ARBA" id="ARBA00058004"/>
    </source>
</evidence>
<dbReference type="InterPro" id="IPR008207">
    <property type="entry name" value="Sig_transdc_His_kin_Hpt_dom"/>
</dbReference>
<dbReference type="PROSITE" id="PS50109">
    <property type="entry name" value="HIS_KIN"/>
    <property type="match status" value="1"/>
</dbReference>
<dbReference type="SMART" id="SM00073">
    <property type="entry name" value="HPT"/>
    <property type="match status" value="1"/>
</dbReference>
<dbReference type="PANTHER" id="PTHR45339">
    <property type="entry name" value="HYBRID SIGNAL TRANSDUCTION HISTIDINE KINASE J"/>
    <property type="match status" value="1"/>
</dbReference>
<name>A0A6C2D2T5_9RHOO</name>
<dbReference type="Pfam" id="PF02518">
    <property type="entry name" value="HATPase_c"/>
    <property type="match status" value="1"/>
</dbReference>
<evidence type="ECO:0000256" key="5">
    <source>
        <dbReference type="ARBA" id="ARBA00022553"/>
    </source>
</evidence>
<dbReference type="SMART" id="SM00388">
    <property type="entry name" value="HisKA"/>
    <property type="match status" value="1"/>
</dbReference>
<evidence type="ECO:0000259" key="23">
    <source>
        <dbReference type="PROSITE" id="PS50894"/>
    </source>
</evidence>
<dbReference type="SMART" id="SM00448">
    <property type="entry name" value="REC"/>
    <property type="match status" value="2"/>
</dbReference>
<reference evidence="24 25" key="1">
    <citation type="submission" date="2019-01" db="EMBL/GenBank/DDBJ databases">
        <title>Zoogloea oleivorans genome sequencing and assembly.</title>
        <authorList>
            <person name="Tancsics A."/>
            <person name="Farkas M."/>
            <person name="Kriszt B."/>
            <person name="Maroti G."/>
            <person name="Horvath B."/>
        </authorList>
    </citation>
    <scope>NUCLEOTIDE SEQUENCE [LARGE SCALE GENOMIC DNA]</scope>
    <source>
        <strain evidence="24 25">Buc</strain>
    </source>
</reference>
<evidence type="ECO:0000256" key="2">
    <source>
        <dbReference type="ARBA" id="ARBA00004651"/>
    </source>
</evidence>
<evidence type="ECO:0000256" key="9">
    <source>
        <dbReference type="ARBA" id="ARBA00022777"/>
    </source>
</evidence>
<dbReference type="Pfam" id="PF01627">
    <property type="entry name" value="Hpt"/>
    <property type="match status" value="1"/>
</dbReference>
<dbReference type="OrthoDB" id="8552871at2"/>
<feature type="domain" description="Response regulatory" evidence="22">
    <location>
        <begin position="601"/>
        <end position="720"/>
    </location>
</feature>
<dbReference type="FunFam" id="3.30.565.10:FF:000010">
    <property type="entry name" value="Sensor histidine kinase RcsC"/>
    <property type="match status" value="1"/>
</dbReference>
<dbReference type="Gene3D" id="1.20.120.160">
    <property type="entry name" value="HPT domain"/>
    <property type="match status" value="1"/>
</dbReference>
<evidence type="ECO:0000256" key="20">
    <source>
        <dbReference type="SAM" id="Phobius"/>
    </source>
</evidence>
<dbReference type="InterPro" id="IPR003661">
    <property type="entry name" value="HisK_dim/P_dom"/>
</dbReference>
<evidence type="ECO:0000256" key="8">
    <source>
        <dbReference type="ARBA" id="ARBA00022741"/>
    </source>
</evidence>
<keyword evidence="6" id="KW-0808">Transferase</keyword>
<proteinExistence type="predicted"/>
<feature type="modified residue" description="Phosphohistidine" evidence="18">
    <location>
        <position position="943"/>
    </location>
</feature>
<evidence type="ECO:0000259" key="21">
    <source>
        <dbReference type="PROSITE" id="PS50109"/>
    </source>
</evidence>
<dbReference type="PANTHER" id="PTHR45339:SF1">
    <property type="entry name" value="HYBRID SIGNAL TRANSDUCTION HISTIDINE KINASE J"/>
    <property type="match status" value="1"/>
</dbReference>
<dbReference type="Gene3D" id="3.30.565.10">
    <property type="entry name" value="Histidine kinase-like ATPase, C-terminal domain"/>
    <property type="match status" value="1"/>
</dbReference>